<dbReference type="Proteomes" id="UP000028480">
    <property type="component" value="Unassembled WGS sequence"/>
</dbReference>
<sequence length="233" mass="26950">MKNIKVFRGFYTFEDTYRYRERLSICGHGEYISGLFNIGYLIGYDPYGNEREMRPNELYKTLINKMGSRGLDKFHYIHLMICHSASSEKDCSDSDSACDESFASEFSQFCPKSIIIGYVGIVYPCITKFNQSTLSYTFSKNRHRNEYIFDVDHIYKIHYTELSRNINIRSKFELEKNIFSSVETCDPITPLPFLRSPKLGVPIPAGELVSDICEPTAIWFKNGKRIAAQMIVL</sequence>
<protein>
    <submittedName>
        <fullName evidence="1">Uncharacterized protein</fullName>
    </submittedName>
</protein>
<dbReference type="AlphaFoldDB" id="A0A077QNK3"/>
<accession>A0A077QNK3</accession>
<reference evidence="1" key="1">
    <citation type="submission" date="2013-07" db="EMBL/GenBank/DDBJ databases">
        <title>Sub-species coevolution in mutualistic symbiosis.</title>
        <authorList>
            <person name="Murfin K."/>
            <person name="Klassen J."/>
            <person name="Lee M."/>
            <person name="Forst S."/>
            <person name="Stock P."/>
            <person name="Goodrich-Blair H."/>
        </authorList>
    </citation>
    <scope>NUCLEOTIDE SEQUENCE [LARGE SCALE GENOMIC DNA]</scope>
    <source>
        <strain evidence="1">Intermedium</strain>
    </source>
</reference>
<organism evidence="1 2">
    <name type="scientific">Xenorhabdus bovienii str. Intermedium</name>
    <dbReference type="NCBI Taxonomy" id="1379677"/>
    <lineage>
        <taxon>Bacteria</taxon>
        <taxon>Pseudomonadati</taxon>
        <taxon>Pseudomonadota</taxon>
        <taxon>Gammaproteobacteria</taxon>
        <taxon>Enterobacterales</taxon>
        <taxon>Morganellaceae</taxon>
        <taxon>Xenorhabdus</taxon>
    </lineage>
</organism>
<name>A0A077QNK3_XENBV</name>
<comment type="caution">
    <text evidence="1">The sequence shown here is derived from an EMBL/GenBank/DDBJ whole genome shotgun (WGS) entry which is preliminary data.</text>
</comment>
<proteinExistence type="predicted"/>
<dbReference type="RefSeq" id="WP_038180742.1">
    <property type="nucleotide sequence ID" value="NZ_CAWLWA010000021.1"/>
</dbReference>
<dbReference type="EMBL" id="CBTB010000201">
    <property type="protein sequence ID" value="CDH33836.1"/>
    <property type="molecule type" value="Genomic_DNA"/>
</dbReference>
<evidence type="ECO:0000313" key="1">
    <source>
        <dbReference type="EMBL" id="CDH33836.1"/>
    </source>
</evidence>
<dbReference type="HOGENOM" id="CLU_1189530_0_0_6"/>
<gene>
    <name evidence="1" type="ORF">XBI1_280052</name>
</gene>
<evidence type="ECO:0000313" key="2">
    <source>
        <dbReference type="Proteomes" id="UP000028480"/>
    </source>
</evidence>